<sequence length="171" mass="17760">MGSATSHFTVDLYAELPSVHHQHQELLETKEKAAQHATSMSLSFPLPCGGEEAATITPPALGRWCPASATRIGQGRCEAAAHPLPELQIHGSSNEVSSGKGASAELAVGVWPLAELCGLAAATAMQRRWRLGGGQEKGDGEAEEVVGKGGGKEIGQAASGDEEEMGRKHAK</sequence>
<dbReference type="AlphaFoldDB" id="D0QEJ5"/>
<name>D0QEJ5_WHEAT</name>
<evidence type="ECO:0000313" key="2">
    <source>
        <dbReference type="EMBL" id="ACK44483.1"/>
    </source>
</evidence>
<dbReference type="EMBL" id="FJ447462">
    <property type="protein sequence ID" value="ACK44483.1"/>
    <property type="molecule type" value="Genomic_DNA"/>
</dbReference>
<gene>
    <name evidence="2" type="primary">RLK-R3</name>
</gene>
<evidence type="ECO:0000256" key="1">
    <source>
        <dbReference type="SAM" id="MobiDB-lite"/>
    </source>
</evidence>
<reference evidence="2" key="1">
    <citation type="submission" date="2008-11" db="EMBL/GenBank/DDBJ databases">
        <authorList>
            <person name="Cloutier S."/>
        </authorList>
    </citation>
    <scope>NUCLEOTIDE SEQUENCE</scope>
</reference>
<protein>
    <submittedName>
        <fullName evidence="2">RLK-R3</fullName>
    </submittedName>
</protein>
<organism evidence="2">
    <name type="scientific">Triticum aestivum</name>
    <name type="common">Wheat</name>
    <dbReference type="NCBI Taxonomy" id="4565"/>
    <lineage>
        <taxon>Eukaryota</taxon>
        <taxon>Viridiplantae</taxon>
        <taxon>Streptophyta</taxon>
        <taxon>Embryophyta</taxon>
        <taxon>Tracheophyta</taxon>
        <taxon>Spermatophyta</taxon>
        <taxon>Magnoliopsida</taxon>
        <taxon>Liliopsida</taxon>
        <taxon>Poales</taxon>
        <taxon>Poaceae</taxon>
        <taxon>BOP clade</taxon>
        <taxon>Pooideae</taxon>
        <taxon>Triticodae</taxon>
        <taxon>Triticeae</taxon>
        <taxon>Triticinae</taxon>
        <taxon>Triticum</taxon>
    </lineage>
</organism>
<accession>D0QEJ5</accession>
<proteinExistence type="predicted"/>
<feature type="region of interest" description="Disordered" evidence="1">
    <location>
        <begin position="132"/>
        <end position="171"/>
    </location>
</feature>